<dbReference type="PANTHER" id="PTHR28003">
    <property type="entry name" value="NUCLEOPORIN POM34"/>
    <property type="match status" value="1"/>
</dbReference>
<keyword evidence="2" id="KW-0812">Transmembrane</keyword>
<dbReference type="GO" id="GO:0070762">
    <property type="term" value="C:nuclear pore transmembrane ring"/>
    <property type="evidence" value="ECO:0007669"/>
    <property type="project" value="TreeGrafter"/>
</dbReference>
<feature type="compositionally biased region" description="Polar residues" evidence="1">
    <location>
        <begin position="222"/>
        <end position="239"/>
    </location>
</feature>
<gene>
    <name evidence="3" type="ORF">CPAG_03971</name>
</gene>
<reference evidence="3 4" key="1">
    <citation type="submission" date="2007-06" db="EMBL/GenBank/DDBJ databases">
        <title>The Genome Sequence of Coccidioides posadasii RMSCC_3488.</title>
        <authorList>
            <consortium name="Coccidioides Genome Resources Consortium"/>
            <consortium name="The Broad Institute Genome Sequencing Platform"/>
            <person name="Henn M.R."/>
            <person name="Sykes S."/>
            <person name="Young S."/>
            <person name="Jaffe D."/>
            <person name="Berlin A."/>
            <person name="Alvarez P."/>
            <person name="Butler J."/>
            <person name="Gnerre S."/>
            <person name="Grabherr M."/>
            <person name="Mauceli E."/>
            <person name="Brockman W."/>
            <person name="Kodira C."/>
            <person name="Alvarado L."/>
            <person name="Zeng Q."/>
            <person name="Crawford M."/>
            <person name="Antoine C."/>
            <person name="Devon K."/>
            <person name="Galgiani J."/>
            <person name="Orsborn K."/>
            <person name="Lewis M.L."/>
            <person name="Nusbaum C."/>
            <person name="Galagan J."/>
            <person name="Birren B."/>
        </authorList>
    </citation>
    <scope>NUCLEOTIDE SEQUENCE [LARGE SCALE GENOMIC DNA]</scope>
    <source>
        <strain evidence="3 4">RMSCC 3488</strain>
    </source>
</reference>
<keyword evidence="2" id="KW-1133">Transmembrane helix</keyword>
<feature type="compositionally biased region" description="Low complexity" evidence="1">
    <location>
        <begin position="139"/>
        <end position="175"/>
    </location>
</feature>
<protein>
    <recommendedName>
        <fullName evidence="5">Nuclear pore complex component</fullName>
    </recommendedName>
</protein>
<dbReference type="Proteomes" id="UP000054567">
    <property type="component" value="Unassembled WGS sequence"/>
</dbReference>
<evidence type="ECO:0008006" key="5">
    <source>
        <dbReference type="Google" id="ProtNLM"/>
    </source>
</evidence>
<evidence type="ECO:0000313" key="4">
    <source>
        <dbReference type="Proteomes" id="UP000054567"/>
    </source>
</evidence>
<proteinExistence type="predicted"/>
<feature type="region of interest" description="Disordered" evidence="1">
    <location>
        <begin position="125"/>
        <end position="175"/>
    </location>
</feature>
<dbReference type="AlphaFoldDB" id="A0A0J6FBM5"/>
<evidence type="ECO:0000313" key="3">
    <source>
        <dbReference type="EMBL" id="KMM67638.1"/>
    </source>
</evidence>
<feature type="compositionally biased region" description="Low complexity" evidence="1">
    <location>
        <begin position="210"/>
        <end position="219"/>
    </location>
</feature>
<dbReference type="PANTHER" id="PTHR28003:SF1">
    <property type="entry name" value="NUCLEOPORIN POM34"/>
    <property type="match status" value="1"/>
</dbReference>
<dbReference type="GO" id="GO:0030474">
    <property type="term" value="P:spindle pole body duplication"/>
    <property type="evidence" value="ECO:0007669"/>
    <property type="project" value="TreeGrafter"/>
</dbReference>
<dbReference type="OrthoDB" id="429932at2759"/>
<organism evidence="3 4">
    <name type="scientific">Coccidioides posadasii RMSCC 3488</name>
    <dbReference type="NCBI Taxonomy" id="454284"/>
    <lineage>
        <taxon>Eukaryota</taxon>
        <taxon>Fungi</taxon>
        <taxon>Dikarya</taxon>
        <taxon>Ascomycota</taxon>
        <taxon>Pezizomycotina</taxon>
        <taxon>Eurotiomycetes</taxon>
        <taxon>Eurotiomycetidae</taxon>
        <taxon>Onygenales</taxon>
        <taxon>Onygenaceae</taxon>
        <taxon>Coccidioides</taxon>
    </lineage>
</organism>
<accession>A0A0J6FBM5</accession>
<dbReference type="InterPro" id="IPR012578">
    <property type="entry name" value="Nucl_pore_cmplx"/>
</dbReference>
<name>A0A0J6FBM5_COCPO</name>
<dbReference type="VEuPathDB" id="FungiDB:CPAG_03971"/>
<dbReference type="EMBL" id="DS268110">
    <property type="protein sequence ID" value="KMM67638.1"/>
    <property type="molecule type" value="Genomic_DNA"/>
</dbReference>
<dbReference type="GO" id="GO:0006606">
    <property type="term" value="P:protein import into nucleus"/>
    <property type="evidence" value="ECO:0007669"/>
    <property type="project" value="TreeGrafter"/>
</dbReference>
<evidence type="ECO:0000256" key="2">
    <source>
        <dbReference type="SAM" id="Phobius"/>
    </source>
</evidence>
<dbReference type="Pfam" id="PF08058">
    <property type="entry name" value="NPCC"/>
    <property type="match status" value="1"/>
</dbReference>
<dbReference type="GO" id="GO:0005640">
    <property type="term" value="C:nuclear outer membrane"/>
    <property type="evidence" value="ECO:0007669"/>
    <property type="project" value="TreeGrafter"/>
</dbReference>
<reference evidence="4" key="2">
    <citation type="journal article" date="2009" name="Genome Res.">
        <title>Comparative genomic analyses of the human fungal pathogens Coccidioides and their relatives.</title>
        <authorList>
            <person name="Sharpton T.J."/>
            <person name="Stajich J.E."/>
            <person name="Rounsley S.D."/>
            <person name="Gardner M.J."/>
            <person name="Wortman J.R."/>
            <person name="Jordar V.S."/>
            <person name="Maiti R."/>
            <person name="Kodira C.D."/>
            <person name="Neafsey D.E."/>
            <person name="Zeng Q."/>
            <person name="Hung C.-Y."/>
            <person name="McMahan C."/>
            <person name="Muszewska A."/>
            <person name="Grynberg M."/>
            <person name="Mandel M.A."/>
            <person name="Kellner E.M."/>
            <person name="Barker B.M."/>
            <person name="Galgiani J.N."/>
            <person name="Orbach M.J."/>
            <person name="Kirkland T.N."/>
            <person name="Cole G.T."/>
            <person name="Henn M.R."/>
            <person name="Birren B.W."/>
            <person name="Taylor J.W."/>
        </authorList>
    </citation>
    <scope>NUCLEOTIDE SEQUENCE [LARGE SCALE GENOMIC DNA]</scope>
    <source>
        <strain evidence="4">RMSCC 3488</strain>
    </source>
</reference>
<reference evidence="4" key="3">
    <citation type="journal article" date="2010" name="Genome Res.">
        <title>Population genomic sequencing of Coccidioides fungi reveals recent hybridization and transposon control.</title>
        <authorList>
            <person name="Neafsey D.E."/>
            <person name="Barker B.M."/>
            <person name="Sharpton T.J."/>
            <person name="Stajich J.E."/>
            <person name="Park D.J."/>
            <person name="Whiston E."/>
            <person name="Hung C.-Y."/>
            <person name="McMahan C."/>
            <person name="White J."/>
            <person name="Sykes S."/>
            <person name="Heiman D."/>
            <person name="Young S."/>
            <person name="Zeng Q."/>
            <person name="Abouelleil A."/>
            <person name="Aftuck L."/>
            <person name="Bessette D."/>
            <person name="Brown A."/>
            <person name="FitzGerald M."/>
            <person name="Lui A."/>
            <person name="Macdonald J.P."/>
            <person name="Priest M."/>
            <person name="Orbach M.J."/>
            <person name="Galgiani J.N."/>
            <person name="Kirkland T.N."/>
            <person name="Cole G.T."/>
            <person name="Birren B.W."/>
            <person name="Henn M.R."/>
            <person name="Taylor J.W."/>
            <person name="Rounsley S.D."/>
        </authorList>
    </citation>
    <scope>NUCLEOTIDE SEQUENCE [LARGE SCALE GENOMIC DNA]</scope>
    <source>
        <strain evidence="4">RMSCC 3488</strain>
    </source>
</reference>
<evidence type="ECO:0000256" key="1">
    <source>
        <dbReference type="SAM" id="MobiDB-lite"/>
    </source>
</evidence>
<feature type="transmembrane region" description="Helical" evidence="2">
    <location>
        <begin position="51"/>
        <end position="68"/>
    </location>
</feature>
<keyword evidence="2" id="KW-0472">Membrane</keyword>
<sequence length="265" mass="28640">MAPGLLPSTPKLASIQTVDTPSPGKWRHPHLKEIVQRQNAARFGDTNVRKIVWNGAVLLATGFLGKSLRQYILALGSFLSITTYPNVILFVLRLYFLANIATALYPLFRRKDDISDIPLTPSQRALLGLKPNSTPPTTPGSSYITPPRYRISSGSRRPSPLSPSSSPLSGRGSLSGSQLYEGSLYSPSPSPLFQRAVAGGNRGMMRRHSFGSSSSFGRSSLRDSTALRTPSTPSPNGGRNVNVLANKWLYEKTRAVSPGGSVFGR</sequence>
<feature type="region of interest" description="Disordered" evidence="1">
    <location>
        <begin position="203"/>
        <end position="240"/>
    </location>
</feature>